<dbReference type="SUPFAM" id="SSF110296">
    <property type="entry name" value="Oligoxyloglucan reducing end-specific cellobiohydrolase"/>
    <property type="match status" value="2"/>
</dbReference>
<evidence type="ECO:0000256" key="7">
    <source>
        <dbReference type="SAM" id="MobiDB-lite"/>
    </source>
</evidence>
<evidence type="ECO:0000256" key="1">
    <source>
        <dbReference type="ARBA" id="ARBA00022729"/>
    </source>
</evidence>
<evidence type="ECO:0000256" key="2">
    <source>
        <dbReference type="ARBA" id="ARBA00022801"/>
    </source>
</evidence>
<feature type="signal peptide" evidence="8">
    <location>
        <begin position="1"/>
        <end position="29"/>
    </location>
</feature>
<gene>
    <name evidence="9" type="ORF">QGN17_01400</name>
</gene>
<evidence type="ECO:0000256" key="6">
    <source>
        <dbReference type="ARBA" id="ARBA00037986"/>
    </source>
</evidence>
<keyword evidence="5" id="KW-0624">Polysaccharide degradation</keyword>
<comment type="similarity">
    <text evidence="6">Belongs to the glycosyl hydrolase 74 family.</text>
</comment>
<keyword evidence="4" id="KW-0326">Glycosidase</keyword>
<evidence type="ECO:0000256" key="4">
    <source>
        <dbReference type="ARBA" id="ARBA00023295"/>
    </source>
</evidence>
<feature type="chain" id="PRO_5046743851" evidence="8">
    <location>
        <begin position="30"/>
        <end position="748"/>
    </location>
</feature>
<evidence type="ECO:0000313" key="9">
    <source>
        <dbReference type="EMBL" id="MDH7637374.1"/>
    </source>
</evidence>
<protein>
    <submittedName>
        <fullName evidence="9">Uncharacterized protein</fullName>
    </submittedName>
</protein>
<dbReference type="EMBL" id="JARYGZ010000001">
    <property type="protein sequence ID" value="MDH7637374.1"/>
    <property type="molecule type" value="Genomic_DNA"/>
</dbReference>
<sequence length="748" mass="80114">MKARKWRRTAALAASLVVVFGGISRPAVAADSVAYHWTSVTVGGGGFAPGIVFSPVERGLAYLRTDMGGAYRWDAKPGHWVPLENDQATASYMGIESIAPDPVDANLVYMAAGMGKDMPAAIFRSADRGGHWKIVPVPFAMGGNEDGRGLGERLAIDPLHHETLFFGSRHDSLWRSDDSGAHWAQVTSFPRAGLGKPAGRRATHGGLSFVLFDPRHAGRLFVASADPGGTHLFRSDDDGTHWSPMSGGPHEGLLPVKGVIGTDGILTITYCDGIGPNGITRGAVWRYDPAGGAWRDITPLRAAGAPVGGYMGVAVSAQDPSVIAVSTVDRSRPVDTVWRSTDAGAHWDELWRRSERDVGETPFLDLDGKANFGHWIAGLAIDPFDADHAAYVTGATMYATDMFGRPGTMLWKPWTKGIEQTAIITLTSPTGGAPLVSGFGDIAGFRHDDLSVSPPFLHRNPYLTNTNTLDYAGLAPAIMVRSGSTHTRIVPGPSLAWSADGGAHWTPLDVPPSPPHADGSPTPERTGDAAITVSADGSTFLVETDRPQITRDRGKTWQFVEGLPSRVRVTADKTDPRRFYAIDFAANRIVRSDDGGAHFHAVTSTGLPQDLSPAHVVWREAQNPLLATPGQAGLLWLKVGGDLYRSADAGAHWVRTGQGLAIAYYGLGRAAPGARWPALYAIGTKQGLTAVWRSIDGGAGWQRINDDQHRWGMRFRVISGDPRRFGRVYIGTDGRGILYGDVAGSERK</sequence>
<name>A0ABT6MWI2_9SPHN</name>
<evidence type="ECO:0000256" key="5">
    <source>
        <dbReference type="ARBA" id="ARBA00023326"/>
    </source>
</evidence>
<dbReference type="InterPro" id="IPR015943">
    <property type="entry name" value="WD40/YVTN_repeat-like_dom_sf"/>
</dbReference>
<reference evidence="9" key="1">
    <citation type="submission" date="2023-04" db="EMBL/GenBank/DDBJ databases">
        <title>Sphingomonas sp. MAHUQ-71 isolated from rice field.</title>
        <authorList>
            <person name="Huq M.A."/>
        </authorList>
    </citation>
    <scope>NUCLEOTIDE SEQUENCE</scope>
    <source>
        <strain evidence="9">MAHUQ-71</strain>
    </source>
</reference>
<evidence type="ECO:0000256" key="8">
    <source>
        <dbReference type="SAM" id="SignalP"/>
    </source>
</evidence>
<dbReference type="Gene3D" id="2.130.10.10">
    <property type="entry name" value="YVTN repeat-like/Quinoprotein amine dehydrogenase"/>
    <property type="match status" value="2"/>
</dbReference>
<keyword evidence="1 8" id="KW-0732">Signal</keyword>
<dbReference type="RefSeq" id="WP_281042729.1">
    <property type="nucleotide sequence ID" value="NZ_JARYGZ010000001.1"/>
</dbReference>
<dbReference type="InterPro" id="IPR052025">
    <property type="entry name" value="Xyloglucanase_GH74"/>
</dbReference>
<dbReference type="Proteomes" id="UP001160625">
    <property type="component" value="Unassembled WGS sequence"/>
</dbReference>
<dbReference type="PANTHER" id="PTHR43739">
    <property type="entry name" value="XYLOGLUCANASE (EUROFUNG)"/>
    <property type="match status" value="1"/>
</dbReference>
<organism evidence="9 10">
    <name type="scientific">Sphingomonas oryzagri</name>
    <dbReference type="NCBI Taxonomy" id="3042314"/>
    <lineage>
        <taxon>Bacteria</taxon>
        <taxon>Pseudomonadati</taxon>
        <taxon>Pseudomonadota</taxon>
        <taxon>Alphaproteobacteria</taxon>
        <taxon>Sphingomonadales</taxon>
        <taxon>Sphingomonadaceae</taxon>
        <taxon>Sphingomonas</taxon>
    </lineage>
</organism>
<comment type="caution">
    <text evidence="9">The sequence shown here is derived from an EMBL/GenBank/DDBJ whole genome shotgun (WGS) entry which is preliminary data.</text>
</comment>
<keyword evidence="3" id="KW-0119">Carbohydrate metabolism</keyword>
<dbReference type="PANTHER" id="PTHR43739:SF2">
    <property type="entry name" value="OLIGOXYLOGLUCAN-REDUCING END-SPECIFIC XYLOGLUCANASE-RELATED"/>
    <property type="match status" value="1"/>
</dbReference>
<keyword evidence="10" id="KW-1185">Reference proteome</keyword>
<keyword evidence="2" id="KW-0378">Hydrolase</keyword>
<proteinExistence type="inferred from homology"/>
<evidence type="ECO:0000313" key="10">
    <source>
        <dbReference type="Proteomes" id="UP001160625"/>
    </source>
</evidence>
<feature type="region of interest" description="Disordered" evidence="7">
    <location>
        <begin position="501"/>
        <end position="527"/>
    </location>
</feature>
<evidence type="ECO:0000256" key="3">
    <source>
        <dbReference type="ARBA" id="ARBA00023277"/>
    </source>
</evidence>
<accession>A0ABT6MWI2</accession>